<feature type="region of interest" description="Disordered" evidence="1">
    <location>
        <begin position="91"/>
        <end position="115"/>
    </location>
</feature>
<reference evidence="2 3" key="1">
    <citation type="submission" date="2020-08" db="EMBL/GenBank/DDBJ databases">
        <title>The completed genome sequence of the pathogenic ascomycete fungus Penicillium digitatum.</title>
        <authorList>
            <person name="Wang M."/>
        </authorList>
    </citation>
    <scope>NUCLEOTIDE SEQUENCE [LARGE SCALE GENOMIC DNA]</scope>
    <source>
        <strain evidence="2 3">PdW03</strain>
    </source>
</reference>
<dbReference type="RefSeq" id="XP_065957119.1">
    <property type="nucleotide sequence ID" value="XM_066102036.1"/>
</dbReference>
<protein>
    <submittedName>
        <fullName evidence="2">Transcription factor ACEII</fullName>
    </submittedName>
</protein>
<dbReference type="Proteomes" id="UP000595662">
    <property type="component" value="Chromosome 3"/>
</dbReference>
<accession>A0A7T6XP49</accession>
<dbReference type="EMBL" id="CP060776">
    <property type="protein sequence ID" value="QQK44798.1"/>
    <property type="molecule type" value="Genomic_DNA"/>
</dbReference>
<dbReference type="VEuPathDB" id="FungiDB:PDIP_12940"/>
<name>A0A7T6XP49_PENDI</name>
<sequence length="386" mass="41013">MAITNGDELNYASRQCTHSVARQDVGVDLEGLGDSTRCDNPAAAGIDSMNLLYGSPFPDPDGSTDTALFFDDLPTNHDWVQLPVAESTIHQAQPPPLPQSGLQPTPPSSGPSRVFSCPPQLATAATGCAIYRLVDLTKALYECYSALLHNSPNDAGAAKSTDLEQGDQALVDPTPPIDKILSLTQSLAETLNGMINQYPSTRATDSSAANAPGPDTPTILMTLSCYVRLLHIYNSLFRSAKTVKLLQTHSSSQSAETCSEPIRNFIHFQMGSFSTSGAPSLSLLVCLSAHLLENLETALGNLASYVARSSKDRAAQWEMESGPASVAILAKVAISEARSAQLDLRQQLQAKTDFDQTAAKVLPPGDIKITAHSASGAKLLRKYADG</sequence>
<feature type="compositionally biased region" description="Pro residues" evidence="1">
    <location>
        <begin position="93"/>
        <end position="109"/>
    </location>
</feature>
<evidence type="ECO:0000313" key="3">
    <source>
        <dbReference type="Proteomes" id="UP000595662"/>
    </source>
</evidence>
<dbReference type="GeneID" id="90953117"/>
<proteinExistence type="predicted"/>
<evidence type="ECO:0000256" key="1">
    <source>
        <dbReference type="SAM" id="MobiDB-lite"/>
    </source>
</evidence>
<gene>
    <name evidence="2" type="ORF">Pdw03_8699</name>
</gene>
<organism evidence="2 3">
    <name type="scientific">Penicillium digitatum</name>
    <name type="common">Green mold</name>
    <dbReference type="NCBI Taxonomy" id="36651"/>
    <lineage>
        <taxon>Eukaryota</taxon>
        <taxon>Fungi</taxon>
        <taxon>Dikarya</taxon>
        <taxon>Ascomycota</taxon>
        <taxon>Pezizomycotina</taxon>
        <taxon>Eurotiomycetes</taxon>
        <taxon>Eurotiomycetidae</taxon>
        <taxon>Eurotiales</taxon>
        <taxon>Aspergillaceae</taxon>
        <taxon>Penicillium</taxon>
    </lineage>
</organism>
<dbReference type="AlphaFoldDB" id="A0A7T6XP49"/>
<evidence type="ECO:0000313" key="2">
    <source>
        <dbReference type="EMBL" id="QQK44798.1"/>
    </source>
</evidence>